<dbReference type="InterPro" id="IPR032675">
    <property type="entry name" value="LRR_dom_sf"/>
</dbReference>
<keyword evidence="5" id="KW-1185">Reference proteome</keyword>
<dbReference type="InterPro" id="IPR001611">
    <property type="entry name" value="Leu-rich_rpt"/>
</dbReference>
<dbReference type="InterPro" id="IPR050216">
    <property type="entry name" value="LRR_domain-containing"/>
</dbReference>
<keyword evidence="1" id="KW-0433">Leucine-rich repeat</keyword>
<feature type="compositionally biased region" description="Acidic residues" evidence="3">
    <location>
        <begin position="224"/>
        <end position="258"/>
    </location>
</feature>
<evidence type="ECO:0000256" key="2">
    <source>
        <dbReference type="ARBA" id="ARBA00022737"/>
    </source>
</evidence>
<dbReference type="PANTHER" id="PTHR48051:SF54">
    <property type="entry name" value="LEUCINE-RICH REPEAT-CONTAINING PROTEIN"/>
    <property type="match status" value="1"/>
</dbReference>
<protein>
    <recommendedName>
        <fullName evidence="6">BRCT domain-containing protein</fullName>
    </recommendedName>
</protein>
<dbReference type="Pfam" id="PF00560">
    <property type="entry name" value="LRR_1"/>
    <property type="match status" value="2"/>
</dbReference>
<dbReference type="Proteomes" id="UP000838672">
    <property type="component" value="Unassembled WGS sequence"/>
</dbReference>
<feature type="region of interest" description="Disordered" evidence="3">
    <location>
        <begin position="224"/>
        <end position="259"/>
    </location>
</feature>
<dbReference type="RefSeq" id="WP_237464257.1">
    <property type="nucleotide sequence ID" value="NZ_CAKLDI010000001.1"/>
</dbReference>
<evidence type="ECO:0000313" key="4">
    <source>
        <dbReference type="EMBL" id="CAH0532389.1"/>
    </source>
</evidence>
<evidence type="ECO:0008006" key="6">
    <source>
        <dbReference type="Google" id="ProtNLM"/>
    </source>
</evidence>
<sequence length="806" mass="90710">MTQATLSKEYLAKINKICGGFNQALEDIHTLNFWPRNLGVLPNFDFLLELPNLSNFCSHAPNLTVEQLAPLTRCSQLQQLRFHYHSDMPLAWLNQCAQLKALHLDTQTAITHLDQLSQCPHIQHLTINTSIALDLRGLADCTQLTQLTIDCRAHIEHLEVLAALPQLKSLKLAAESWPDMAQDFTLPDSVESVTIELSEQQSLPLWLCRSAQLEHLYVKYRAPDDEDDELDELEDEDDEFDDDDLYDDDDSDDDDSDEIITSSARCERLGRLGNLSAFTQLQSLTLQGEYLPALSDLHSFQTFPKTINLYFDANLAEQLTELVMLPKSFELNLSAPIKISGARFNALQKKLRAAQFSRATKQAFIEQICFVSSKALPNALQQPPYFLALLEMNLPLYLTQANQWLSEHSEQTLIQSPLQSGAVIYYSGQGIKAKALNEKAKETGLRVSKTLDDSVTHVVIGNRPQHMEKVETSQHQIINEAALLNFFAQQTPQFLQQAESMDAATDSQSQTQGAASHQQMVAHIETMLRSPDEAAQLLALELIKQGGMVDALNWPLLIALKLSQNAAFRRQAKALLSHFADPDVQSLIESRDYIKTGDWDAQQLNIPASDLAVAPFLQRRRKAKCSDRILSEFARHYWQIYGQGLRFLISSKTSSAELAPVLASCCDQLQGTLDWRQVVGLSSLPQAAQDNREFKYGWTNDCYYQHHLPAPNLLPFTIEQINFSGCRLIQVPAGLEAYTELRSLDLSNNSFGRFPELPKLAQLQCLDLRGNKFGLEVPAWFSQAHPNCKVLMDADQSGKFRFPKVK</sequence>
<dbReference type="SUPFAM" id="SSF52058">
    <property type="entry name" value="L domain-like"/>
    <property type="match status" value="2"/>
</dbReference>
<gene>
    <name evidence="4" type="ORF">VST7929_00218</name>
</gene>
<dbReference type="InterPro" id="IPR036420">
    <property type="entry name" value="BRCT_dom_sf"/>
</dbReference>
<dbReference type="PROSITE" id="PS51450">
    <property type="entry name" value="LRR"/>
    <property type="match status" value="1"/>
</dbReference>
<dbReference type="EMBL" id="CAKLDI010000001">
    <property type="protein sequence ID" value="CAH0532389.1"/>
    <property type="molecule type" value="Genomic_DNA"/>
</dbReference>
<dbReference type="PANTHER" id="PTHR48051">
    <property type="match status" value="1"/>
</dbReference>
<dbReference type="Gene3D" id="3.40.50.10190">
    <property type="entry name" value="BRCT domain"/>
    <property type="match status" value="1"/>
</dbReference>
<evidence type="ECO:0000313" key="5">
    <source>
        <dbReference type="Proteomes" id="UP000838672"/>
    </source>
</evidence>
<accession>A0ABN8DMP8</accession>
<dbReference type="Gene3D" id="3.80.10.10">
    <property type="entry name" value="Ribonuclease Inhibitor"/>
    <property type="match status" value="2"/>
</dbReference>
<proteinExistence type="predicted"/>
<keyword evidence="2" id="KW-0677">Repeat</keyword>
<reference evidence="4" key="1">
    <citation type="submission" date="2021-11" db="EMBL/GenBank/DDBJ databases">
        <authorList>
            <person name="Rodrigo-Torres L."/>
            <person name="Arahal R. D."/>
            <person name="Lucena T."/>
        </authorList>
    </citation>
    <scope>NUCLEOTIDE SEQUENCE</scope>
    <source>
        <strain evidence="4">CECT 7929</strain>
    </source>
</reference>
<organism evidence="4 5">
    <name type="scientific">Vibrio stylophorae</name>
    <dbReference type="NCBI Taxonomy" id="659351"/>
    <lineage>
        <taxon>Bacteria</taxon>
        <taxon>Pseudomonadati</taxon>
        <taxon>Pseudomonadota</taxon>
        <taxon>Gammaproteobacteria</taxon>
        <taxon>Vibrionales</taxon>
        <taxon>Vibrionaceae</taxon>
        <taxon>Vibrio</taxon>
    </lineage>
</organism>
<comment type="caution">
    <text evidence="4">The sequence shown here is derived from an EMBL/GenBank/DDBJ whole genome shotgun (WGS) entry which is preliminary data.</text>
</comment>
<feature type="region of interest" description="Disordered" evidence="3">
    <location>
        <begin position="497"/>
        <end position="516"/>
    </location>
</feature>
<evidence type="ECO:0000256" key="1">
    <source>
        <dbReference type="ARBA" id="ARBA00022614"/>
    </source>
</evidence>
<name>A0ABN8DMP8_9VIBR</name>
<evidence type="ECO:0000256" key="3">
    <source>
        <dbReference type="SAM" id="MobiDB-lite"/>
    </source>
</evidence>